<proteinExistence type="predicted"/>
<organism evidence="2 3">
    <name type="scientific">Chitinophaga filiformis</name>
    <name type="common">Myxococcus filiformis</name>
    <name type="synonym">Flexibacter filiformis</name>
    <dbReference type="NCBI Taxonomy" id="104663"/>
    <lineage>
        <taxon>Bacteria</taxon>
        <taxon>Pseudomonadati</taxon>
        <taxon>Bacteroidota</taxon>
        <taxon>Chitinophagia</taxon>
        <taxon>Chitinophagales</taxon>
        <taxon>Chitinophagaceae</taxon>
        <taxon>Chitinophaga</taxon>
    </lineage>
</organism>
<evidence type="ECO:0008006" key="4">
    <source>
        <dbReference type="Google" id="ProtNLM"/>
    </source>
</evidence>
<dbReference type="OrthoDB" id="828261at2"/>
<evidence type="ECO:0000313" key="2">
    <source>
        <dbReference type="EMBL" id="SDH17355.1"/>
    </source>
</evidence>
<dbReference type="Proteomes" id="UP000199045">
    <property type="component" value="Unassembled WGS sequence"/>
</dbReference>
<dbReference type="EMBL" id="FNBN01000009">
    <property type="protein sequence ID" value="SDH17355.1"/>
    <property type="molecule type" value="Genomic_DNA"/>
</dbReference>
<accession>A0A1G8A8N5</accession>
<feature type="chain" id="PRO_5011551946" description="DUF4221 domain-containing protein" evidence="1">
    <location>
        <begin position="21"/>
        <end position="390"/>
    </location>
</feature>
<reference evidence="2 3" key="1">
    <citation type="submission" date="2016-10" db="EMBL/GenBank/DDBJ databases">
        <authorList>
            <person name="de Groot N.N."/>
        </authorList>
    </citation>
    <scope>NUCLEOTIDE SEQUENCE [LARGE SCALE GENOMIC DNA]</scope>
    <source>
        <strain evidence="2 3">DSM 527</strain>
    </source>
</reference>
<dbReference type="Pfam" id="PF13970">
    <property type="entry name" value="DUF4221"/>
    <property type="match status" value="1"/>
</dbReference>
<protein>
    <recommendedName>
        <fullName evidence="4">DUF4221 domain-containing protein</fullName>
    </recommendedName>
</protein>
<evidence type="ECO:0000313" key="3">
    <source>
        <dbReference type="Proteomes" id="UP000199045"/>
    </source>
</evidence>
<dbReference type="STRING" id="104663.SAMN04488121_109165"/>
<gene>
    <name evidence="2" type="ORF">SAMN04488121_109165</name>
</gene>
<dbReference type="RefSeq" id="WP_089836956.1">
    <property type="nucleotide sequence ID" value="NZ_FNBN01000009.1"/>
</dbReference>
<dbReference type="PROSITE" id="PS51257">
    <property type="entry name" value="PROKAR_LIPOPROTEIN"/>
    <property type="match status" value="1"/>
</dbReference>
<dbReference type="AlphaFoldDB" id="A0A1G8A8N5"/>
<name>A0A1G8A8N5_CHIFI</name>
<sequence length="390" mass="44345">MSGRSFFLFLGALISLYACGGKTETPWSNCNTAGTIIPLTISTNDTLRLYLDSLMVMGISTPIDYHAAENVLYAFDSYNKRLLRYPLGKEGQVYPDSIHLVNIRQKISYMRYLSADSLVLYTYGSAKLFYYSMSRDTVYKSLDFVNREAPRMKSNAAAWPYANPASPVFFLGNRIIGTGFLLGEKEDELVNSRTICTMIDLSTGGISQRLSYSKVYWQHNWGGSHLRTPYCAYNEQTKHLIISLPADHNIQVIDSNWQTKELYAGSRSNICITSMSLSKNDKQILDPKLALAYYTSTPSYRNIIYDQYHDRYYRLLELPPADEVSITAKLRGKQTSLIAFDKDFKYLGEAALPDALALDNFFVTREGIYFLNANNKDQNIAQYVQCKIEL</sequence>
<keyword evidence="1" id="KW-0732">Signal</keyword>
<feature type="signal peptide" evidence="1">
    <location>
        <begin position="1"/>
        <end position="20"/>
    </location>
</feature>
<dbReference type="InterPro" id="IPR025316">
    <property type="entry name" value="DUF4221"/>
</dbReference>
<evidence type="ECO:0000256" key="1">
    <source>
        <dbReference type="SAM" id="SignalP"/>
    </source>
</evidence>